<comment type="caution">
    <text evidence="9">The sequence shown here is derived from an EMBL/GenBank/DDBJ whole genome shotgun (WGS) entry which is preliminary data.</text>
</comment>
<dbReference type="CDD" id="cd15904">
    <property type="entry name" value="TSPO_MBR"/>
    <property type="match status" value="1"/>
</dbReference>
<dbReference type="AlphaFoldDB" id="A0A8J5XFC8"/>
<feature type="transmembrane region" description="Helical" evidence="7">
    <location>
        <begin position="238"/>
        <end position="259"/>
    </location>
</feature>
<keyword evidence="3 7" id="KW-0812">Transmembrane</keyword>
<evidence type="ECO:0000256" key="4">
    <source>
        <dbReference type="ARBA" id="ARBA00022989"/>
    </source>
</evidence>
<feature type="transmembrane region" description="Helical" evidence="7">
    <location>
        <begin position="99"/>
        <end position="118"/>
    </location>
</feature>
<evidence type="ECO:0000256" key="6">
    <source>
        <dbReference type="SAM" id="MobiDB-lite"/>
    </source>
</evidence>
<keyword evidence="10" id="KW-1185">Reference proteome</keyword>
<dbReference type="Gene3D" id="1.20.1260.100">
    <property type="entry name" value="TspO/MBR protein"/>
    <property type="match status" value="1"/>
</dbReference>
<protein>
    <recommendedName>
        <fullName evidence="11">Tryptophan-rich sensory protein</fullName>
    </recommendedName>
</protein>
<sequence>MVALRSVCALVLLVALSPTEALLPRALGARRAPIVRPGLRSRAVPARMTTADAGAPDRDAADAGGVDVAHVSRYGGATALEVGLIAATLAALDRVGFGRLPLACAVPLFAFLALRTRVFSVMDNSRPNRKAQGGAATPSETKRPSWTPPGIAFPIIWGTITLLRVASSTMVYAAKGRVLCTRPILALMVHLAVGDTWNSITNVERRLGVSFIAVFAVLASICWAVFEFSRVDRLAALILLPNAVWITIASVLTGAIWRLNTPLQPLLPMRNDGKKRA</sequence>
<accession>A0A8J5XFC8</accession>
<organism evidence="9 10">
    <name type="scientific">Diacronema lutheri</name>
    <name type="common">Unicellular marine alga</name>
    <name type="synonym">Monochrysis lutheri</name>
    <dbReference type="NCBI Taxonomy" id="2081491"/>
    <lineage>
        <taxon>Eukaryota</taxon>
        <taxon>Haptista</taxon>
        <taxon>Haptophyta</taxon>
        <taxon>Pavlovophyceae</taxon>
        <taxon>Pavlovales</taxon>
        <taxon>Pavlovaceae</taxon>
        <taxon>Diacronema</taxon>
    </lineage>
</organism>
<evidence type="ECO:0000256" key="8">
    <source>
        <dbReference type="SAM" id="SignalP"/>
    </source>
</evidence>
<feature type="transmembrane region" description="Helical" evidence="7">
    <location>
        <begin position="151"/>
        <end position="172"/>
    </location>
</feature>
<gene>
    <name evidence="9" type="ORF">KFE25_006853</name>
</gene>
<comment type="subcellular location">
    <subcellularLocation>
        <location evidence="1">Membrane</location>
        <topology evidence="1">Multi-pass membrane protein</topology>
    </subcellularLocation>
</comment>
<evidence type="ECO:0008006" key="11">
    <source>
        <dbReference type="Google" id="ProtNLM"/>
    </source>
</evidence>
<dbReference type="Pfam" id="PF03073">
    <property type="entry name" value="TspO_MBR"/>
    <property type="match status" value="1"/>
</dbReference>
<feature type="chain" id="PRO_5035255584" description="Tryptophan-rich sensory protein" evidence="8">
    <location>
        <begin position="22"/>
        <end position="277"/>
    </location>
</feature>
<dbReference type="GO" id="GO:0033013">
    <property type="term" value="P:tetrapyrrole metabolic process"/>
    <property type="evidence" value="ECO:0007669"/>
    <property type="project" value="UniProtKB-ARBA"/>
</dbReference>
<evidence type="ECO:0000256" key="7">
    <source>
        <dbReference type="SAM" id="Phobius"/>
    </source>
</evidence>
<evidence type="ECO:0000256" key="2">
    <source>
        <dbReference type="ARBA" id="ARBA00007524"/>
    </source>
</evidence>
<dbReference type="InterPro" id="IPR038330">
    <property type="entry name" value="TspO/MBR-related_sf"/>
</dbReference>
<evidence type="ECO:0000256" key="1">
    <source>
        <dbReference type="ARBA" id="ARBA00004141"/>
    </source>
</evidence>
<feature type="region of interest" description="Disordered" evidence="6">
    <location>
        <begin position="125"/>
        <end position="146"/>
    </location>
</feature>
<dbReference type="EMBL" id="JAGTXO010000005">
    <property type="protein sequence ID" value="KAG8467801.1"/>
    <property type="molecule type" value="Genomic_DNA"/>
</dbReference>
<evidence type="ECO:0000313" key="9">
    <source>
        <dbReference type="EMBL" id="KAG8467801.1"/>
    </source>
</evidence>
<evidence type="ECO:0000256" key="3">
    <source>
        <dbReference type="ARBA" id="ARBA00022692"/>
    </source>
</evidence>
<comment type="similarity">
    <text evidence="2">Belongs to the TspO/BZRP family.</text>
</comment>
<feature type="signal peptide" evidence="8">
    <location>
        <begin position="1"/>
        <end position="21"/>
    </location>
</feature>
<evidence type="ECO:0000313" key="10">
    <source>
        <dbReference type="Proteomes" id="UP000751190"/>
    </source>
</evidence>
<proteinExistence type="inferred from homology"/>
<keyword evidence="8" id="KW-0732">Signal</keyword>
<reference evidence="9" key="1">
    <citation type="submission" date="2021-05" db="EMBL/GenBank/DDBJ databases">
        <title>The genome of the haptophyte Pavlova lutheri (Diacronema luteri, Pavlovales) - a model for lipid biosynthesis in eukaryotic algae.</title>
        <authorList>
            <person name="Hulatt C.J."/>
            <person name="Posewitz M.C."/>
        </authorList>
    </citation>
    <scope>NUCLEOTIDE SEQUENCE</scope>
    <source>
        <strain evidence="9">NIVA-4/92</strain>
    </source>
</reference>
<dbReference type="PANTHER" id="PTHR10057">
    <property type="entry name" value="PERIPHERAL-TYPE BENZODIAZEPINE RECEPTOR"/>
    <property type="match status" value="1"/>
</dbReference>
<dbReference type="GO" id="GO:0016020">
    <property type="term" value="C:membrane"/>
    <property type="evidence" value="ECO:0007669"/>
    <property type="project" value="UniProtKB-SubCell"/>
</dbReference>
<dbReference type="Proteomes" id="UP000751190">
    <property type="component" value="Unassembled WGS sequence"/>
</dbReference>
<evidence type="ECO:0000256" key="5">
    <source>
        <dbReference type="ARBA" id="ARBA00023136"/>
    </source>
</evidence>
<name>A0A8J5XFC8_DIALT</name>
<keyword evidence="5 7" id="KW-0472">Membrane</keyword>
<dbReference type="OrthoDB" id="8841220at2759"/>
<dbReference type="OMA" id="AIWRLNT"/>
<keyword evidence="4 7" id="KW-1133">Transmembrane helix</keyword>
<feature type="transmembrane region" description="Helical" evidence="7">
    <location>
        <begin position="207"/>
        <end position="226"/>
    </location>
</feature>
<dbReference type="PANTHER" id="PTHR10057:SF0">
    <property type="entry name" value="TRANSLOCATOR PROTEIN"/>
    <property type="match status" value="1"/>
</dbReference>
<dbReference type="InterPro" id="IPR004307">
    <property type="entry name" value="TspO_MBR"/>
</dbReference>